<sequence length="40" mass="4402">MRLATNKKGKATGVDYGTIAVNGCHDRKPGRHHDRGCSRH</sequence>
<keyword evidence="2" id="KW-1185">Reference proteome</keyword>
<evidence type="ECO:0000313" key="1">
    <source>
        <dbReference type="EMBL" id="MEC4293910.1"/>
    </source>
</evidence>
<protein>
    <submittedName>
        <fullName evidence="1">Uncharacterized protein</fullName>
    </submittedName>
</protein>
<comment type="caution">
    <text evidence="1">The sequence shown here is derived from an EMBL/GenBank/DDBJ whole genome shotgun (WGS) entry which is preliminary data.</text>
</comment>
<accession>A0ABU6IVQ1</accession>
<dbReference type="EMBL" id="JAYMFH010000001">
    <property type="protein sequence ID" value="MEC4293910.1"/>
    <property type="molecule type" value="Genomic_DNA"/>
</dbReference>
<dbReference type="Proteomes" id="UP001343724">
    <property type="component" value="Unassembled WGS sequence"/>
</dbReference>
<name>A0ABU6IVQ1_9ACTN</name>
<dbReference type="RefSeq" id="WP_326454179.1">
    <property type="nucleotide sequence ID" value="NZ_JAYMFH010000001.1"/>
</dbReference>
<evidence type="ECO:0000313" key="2">
    <source>
        <dbReference type="Proteomes" id="UP001343724"/>
    </source>
</evidence>
<organism evidence="1 2">
    <name type="scientific">Adlercreutzia shanghongiae</name>
    <dbReference type="NCBI Taxonomy" id="3111773"/>
    <lineage>
        <taxon>Bacteria</taxon>
        <taxon>Bacillati</taxon>
        <taxon>Actinomycetota</taxon>
        <taxon>Coriobacteriia</taxon>
        <taxon>Eggerthellales</taxon>
        <taxon>Eggerthellaceae</taxon>
        <taxon>Adlercreutzia</taxon>
    </lineage>
</organism>
<gene>
    <name evidence="1" type="ORF">VJ920_01135</name>
</gene>
<reference evidence="1 2" key="1">
    <citation type="submission" date="2024-01" db="EMBL/GenBank/DDBJ databases">
        <title>novel species in genus Adlercreutzia.</title>
        <authorList>
            <person name="Liu X."/>
        </authorList>
    </citation>
    <scope>NUCLEOTIDE SEQUENCE [LARGE SCALE GENOMIC DNA]</scope>
    <source>
        <strain evidence="1 2">R22</strain>
    </source>
</reference>
<proteinExistence type="predicted"/>